<proteinExistence type="inferred from homology"/>
<dbReference type="RefSeq" id="WP_146684067.1">
    <property type="nucleotide sequence ID" value="NZ_CP019646.1"/>
</dbReference>
<keyword evidence="16" id="KW-0694">RNA-binding</keyword>
<keyword evidence="7" id="KW-0997">Cell inner membrane</keyword>
<organism evidence="19 20">
    <name type="scientific">Limihaloglobus sulfuriphilus</name>
    <dbReference type="NCBI Taxonomy" id="1851148"/>
    <lineage>
        <taxon>Bacteria</taxon>
        <taxon>Pseudomonadati</taxon>
        <taxon>Planctomycetota</taxon>
        <taxon>Phycisphaerae</taxon>
        <taxon>Sedimentisphaerales</taxon>
        <taxon>Sedimentisphaeraceae</taxon>
        <taxon>Limihaloglobus</taxon>
    </lineage>
</organism>
<evidence type="ECO:0000256" key="9">
    <source>
        <dbReference type="ARBA" id="ARBA00022694"/>
    </source>
</evidence>
<evidence type="ECO:0000256" key="15">
    <source>
        <dbReference type="ARBA" id="ARBA00022842"/>
    </source>
</evidence>
<evidence type="ECO:0000313" key="19">
    <source>
        <dbReference type="EMBL" id="AQQ71874.1"/>
    </source>
</evidence>
<keyword evidence="13" id="KW-0255">Endonuclease</keyword>
<keyword evidence="20" id="KW-1185">Reference proteome</keyword>
<evidence type="ECO:0000256" key="11">
    <source>
        <dbReference type="ARBA" id="ARBA00022723"/>
    </source>
</evidence>
<dbReference type="Gene3D" id="2.40.50.140">
    <property type="entry name" value="Nucleic acid-binding proteins"/>
    <property type="match status" value="1"/>
</dbReference>
<evidence type="ECO:0000256" key="4">
    <source>
        <dbReference type="ARBA" id="ARBA00017719"/>
    </source>
</evidence>
<protein>
    <recommendedName>
        <fullName evidence="4">Ribonuclease G</fullName>
    </recommendedName>
</protein>
<dbReference type="GO" id="GO:0008033">
    <property type="term" value="P:tRNA processing"/>
    <property type="evidence" value="ECO:0007669"/>
    <property type="project" value="UniProtKB-KW"/>
</dbReference>
<comment type="similarity">
    <text evidence="3">Belongs to the RNase E/G family. RNase G subfamily.</text>
</comment>
<dbReference type="Pfam" id="PF20833">
    <property type="entry name" value="RNase_E_G_Thio"/>
    <property type="match status" value="1"/>
</dbReference>
<dbReference type="PANTHER" id="PTHR30001">
    <property type="entry name" value="RIBONUCLEASE"/>
    <property type="match status" value="1"/>
</dbReference>
<dbReference type="SMART" id="SM00316">
    <property type="entry name" value="S1"/>
    <property type="match status" value="1"/>
</dbReference>
<dbReference type="PROSITE" id="PS50126">
    <property type="entry name" value="S1"/>
    <property type="match status" value="1"/>
</dbReference>
<evidence type="ECO:0000256" key="3">
    <source>
        <dbReference type="ARBA" id="ARBA00005663"/>
    </source>
</evidence>
<dbReference type="Proteomes" id="UP000188181">
    <property type="component" value="Chromosome"/>
</dbReference>
<dbReference type="NCBIfam" id="TIGR00757">
    <property type="entry name" value="RNaseEG"/>
    <property type="match status" value="1"/>
</dbReference>
<dbReference type="CDD" id="cd04453">
    <property type="entry name" value="S1_RNase_E"/>
    <property type="match status" value="1"/>
</dbReference>
<keyword evidence="6" id="KW-0963">Cytoplasm</keyword>
<dbReference type="GO" id="GO:0019843">
    <property type="term" value="F:rRNA binding"/>
    <property type="evidence" value="ECO:0007669"/>
    <property type="project" value="UniProtKB-KW"/>
</dbReference>
<keyword evidence="10" id="KW-0540">Nuclease</keyword>
<keyword evidence="15" id="KW-0460">Magnesium</keyword>
<dbReference type="InterPro" id="IPR004659">
    <property type="entry name" value="RNase_E/G"/>
</dbReference>
<dbReference type="PANTHER" id="PTHR30001:SF1">
    <property type="entry name" value="RIBONUCLEASE E_G-LIKE PROTEIN, CHLOROPLASTIC"/>
    <property type="match status" value="1"/>
</dbReference>
<gene>
    <name evidence="19" type="primary">rne</name>
    <name evidence="19" type="ORF">SMSP2_02253</name>
</gene>
<keyword evidence="12" id="KW-0699">rRNA-binding</keyword>
<dbReference type="GO" id="GO:0004540">
    <property type="term" value="F:RNA nuclease activity"/>
    <property type="evidence" value="ECO:0007669"/>
    <property type="project" value="InterPro"/>
</dbReference>
<evidence type="ECO:0000256" key="5">
    <source>
        <dbReference type="ARBA" id="ARBA00022475"/>
    </source>
</evidence>
<keyword evidence="9" id="KW-0819">tRNA processing</keyword>
<dbReference type="EMBL" id="CP019646">
    <property type="protein sequence ID" value="AQQ71874.1"/>
    <property type="molecule type" value="Genomic_DNA"/>
</dbReference>
<dbReference type="AlphaFoldDB" id="A0A1Q2MGU4"/>
<dbReference type="GO" id="GO:0046872">
    <property type="term" value="F:metal ion binding"/>
    <property type="evidence" value="ECO:0007669"/>
    <property type="project" value="UniProtKB-KW"/>
</dbReference>
<keyword evidence="8" id="KW-0698">rRNA processing</keyword>
<evidence type="ECO:0000256" key="8">
    <source>
        <dbReference type="ARBA" id="ARBA00022552"/>
    </source>
</evidence>
<evidence type="ECO:0000256" key="10">
    <source>
        <dbReference type="ARBA" id="ARBA00022722"/>
    </source>
</evidence>
<dbReference type="GO" id="GO:0004519">
    <property type="term" value="F:endonuclease activity"/>
    <property type="evidence" value="ECO:0007669"/>
    <property type="project" value="UniProtKB-KW"/>
</dbReference>
<evidence type="ECO:0000256" key="7">
    <source>
        <dbReference type="ARBA" id="ARBA00022519"/>
    </source>
</evidence>
<comment type="cofactor">
    <cofactor evidence="1">
        <name>Mg(2+)</name>
        <dbReference type="ChEBI" id="CHEBI:18420"/>
    </cofactor>
</comment>
<dbReference type="GO" id="GO:0016787">
    <property type="term" value="F:hydrolase activity"/>
    <property type="evidence" value="ECO:0007669"/>
    <property type="project" value="UniProtKB-KW"/>
</dbReference>
<evidence type="ECO:0000256" key="13">
    <source>
        <dbReference type="ARBA" id="ARBA00022759"/>
    </source>
</evidence>
<evidence type="ECO:0000256" key="1">
    <source>
        <dbReference type="ARBA" id="ARBA00001946"/>
    </source>
</evidence>
<feature type="domain" description="S1 motif" evidence="18">
    <location>
        <begin position="40"/>
        <end position="129"/>
    </location>
</feature>
<evidence type="ECO:0000259" key="18">
    <source>
        <dbReference type="PROSITE" id="PS50126"/>
    </source>
</evidence>
<keyword evidence="5" id="KW-1003">Cell membrane</keyword>
<evidence type="ECO:0000313" key="20">
    <source>
        <dbReference type="Proteomes" id="UP000188181"/>
    </source>
</evidence>
<evidence type="ECO:0000256" key="2">
    <source>
        <dbReference type="ARBA" id="ARBA00004496"/>
    </source>
</evidence>
<evidence type="ECO:0000256" key="12">
    <source>
        <dbReference type="ARBA" id="ARBA00022730"/>
    </source>
</evidence>
<dbReference type="OrthoDB" id="9804278at2"/>
<reference evidence="20" key="1">
    <citation type="submission" date="2017-02" db="EMBL/GenBank/DDBJ databases">
        <title>Comparative genomics and description of representatives of a novel lineage of planctomycetes thriving in anoxic sediments.</title>
        <authorList>
            <person name="Spring S."/>
            <person name="Bunk B."/>
            <person name="Sproer C."/>
        </authorList>
    </citation>
    <scope>NUCLEOTIDE SEQUENCE [LARGE SCALE GENOMIC DNA]</scope>
    <source>
        <strain evidence="20">SM-Chi-D1</strain>
    </source>
</reference>
<name>A0A1Q2MGU4_9BACT</name>
<keyword evidence="17" id="KW-0472">Membrane</keyword>
<evidence type="ECO:0000256" key="16">
    <source>
        <dbReference type="ARBA" id="ARBA00022884"/>
    </source>
</evidence>
<dbReference type="InterPro" id="IPR048583">
    <property type="entry name" value="RNase_E_G_thioredoxin-like"/>
</dbReference>
<dbReference type="STRING" id="1851148.SMSP2_02253"/>
<evidence type="ECO:0000256" key="14">
    <source>
        <dbReference type="ARBA" id="ARBA00022801"/>
    </source>
</evidence>
<dbReference type="InterPro" id="IPR019307">
    <property type="entry name" value="RNA-bd_AU-1/RNase_E/G"/>
</dbReference>
<evidence type="ECO:0000256" key="6">
    <source>
        <dbReference type="ARBA" id="ARBA00022490"/>
    </source>
</evidence>
<accession>A0A1Q2MGU4</accession>
<dbReference type="GO" id="GO:0006364">
    <property type="term" value="P:rRNA processing"/>
    <property type="evidence" value="ECO:0007669"/>
    <property type="project" value="UniProtKB-KW"/>
</dbReference>
<dbReference type="InterPro" id="IPR003029">
    <property type="entry name" value="S1_domain"/>
</dbReference>
<comment type="subcellular location">
    <subcellularLocation>
        <location evidence="2">Cytoplasm</location>
    </subcellularLocation>
</comment>
<dbReference type="Pfam" id="PF10150">
    <property type="entry name" value="RNase_E_G"/>
    <property type="match status" value="1"/>
</dbReference>
<keyword evidence="11" id="KW-0479">Metal-binding</keyword>
<sequence>MSRDVLVNVSQPEECRVAVVEDGILDELYIERTNLQSCVNNVYKGKITGIEPSIQAAFVEFGGPKAGFLHISDVHPKYFTKDYPVEKVGQRLSMRKRPPIQKCLKRGQEIMIQVTRDGIEKKGPTVTTYISMPGRYLVLMPWLHGVGISQKVEENEDRKRLREIFDDEDQYRNCGLIVRTAAKDASKRALQSDLRYVMRLWGSIQKKFKRSKAPTEIYQDSNLAIRTLRDIFNTKLTKIVCDSEEMGRKLMEFVAISQPRMKKIVSIYNDKVPLFHHYNIEDQIKTIHSNRVELPSGASIVIDQTEALVAIDVNTGKGSRHNDAETNIYKTNLEAAVEIARQLRLRDLGGLIICDFIDMAVSKHRREVEKVFRAAMKNDHAKLRILKMSAFGLIEITRQRMRSSIGRSTYYKCPYCKGTGNIKNDDMLGLELIRLLQLAGAKKETYRIEMLVSPGVADFLQNFKRTDISRIEQLCDKRIIVRSDENIVGENYIINCYDNRDRHLNMDF</sequence>
<keyword evidence="14 19" id="KW-0378">Hydrolase</keyword>
<dbReference type="KEGG" id="pbas:SMSP2_02253"/>
<evidence type="ECO:0000256" key="17">
    <source>
        <dbReference type="ARBA" id="ARBA00023136"/>
    </source>
</evidence>
<dbReference type="GO" id="GO:0005737">
    <property type="term" value="C:cytoplasm"/>
    <property type="evidence" value="ECO:0007669"/>
    <property type="project" value="UniProtKB-SubCell"/>
</dbReference>
<dbReference type="Gene3D" id="3.40.1260.20">
    <property type="entry name" value="Ribonuclease E, catalytic domain"/>
    <property type="match status" value="1"/>
</dbReference>
<dbReference type="Pfam" id="PF00575">
    <property type="entry name" value="S1"/>
    <property type="match status" value="1"/>
</dbReference>
<dbReference type="SUPFAM" id="SSF50249">
    <property type="entry name" value="Nucleic acid-binding proteins"/>
    <property type="match status" value="1"/>
</dbReference>
<dbReference type="InterPro" id="IPR012340">
    <property type="entry name" value="NA-bd_OB-fold"/>
</dbReference>